<evidence type="ECO:0000313" key="1">
    <source>
        <dbReference type="EMBL" id="MED6162307.1"/>
    </source>
</evidence>
<evidence type="ECO:0000313" key="2">
    <source>
        <dbReference type="Proteomes" id="UP001341840"/>
    </source>
</evidence>
<sequence length="233" mass="25779">MAVEEEDTQHDAVIVDATIATAPPKHTVPAAATGVESAEEENTHHNSMLVDAIIEMAPHNHIDRAAEEEDTAIVDASIAEPSRVIEEAALTDLVERITTHQHVAPEKNIEESVTHPEEEASEQELTLRDLPEIQKATSLQKQPVIVLALEKAGDKESVAVPREPEKAELMQRDLEDSDEYLHFTPPSFKLLSQDELQQEEIHGEEIKAIGPVNKQVLKILKKKLFTHKGCLIG</sequence>
<gene>
    <name evidence="1" type="ORF">PIB30_069138</name>
</gene>
<dbReference type="Proteomes" id="UP001341840">
    <property type="component" value="Unassembled WGS sequence"/>
</dbReference>
<organism evidence="1 2">
    <name type="scientific">Stylosanthes scabra</name>
    <dbReference type="NCBI Taxonomy" id="79078"/>
    <lineage>
        <taxon>Eukaryota</taxon>
        <taxon>Viridiplantae</taxon>
        <taxon>Streptophyta</taxon>
        <taxon>Embryophyta</taxon>
        <taxon>Tracheophyta</taxon>
        <taxon>Spermatophyta</taxon>
        <taxon>Magnoliopsida</taxon>
        <taxon>eudicotyledons</taxon>
        <taxon>Gunneridae</taxon>
        <taxon>Pentapetalae</taxon>
        <taxon>rosids</taxon>
        <taxon>fabids</taxon>
        <taxon>Fabales</taxon>
        <taxon>Fabaceae</taxon>
        <taxon>Papilionoideae</taxon>
        <taxon>50 kb inversion clade</taxon>
        <taxon>dalbergioids sensu lato</taxon>
        <taxon>Dalbergieae</taxon>
        <taxon>Pterocarpus clade</taxon>
        <taxon>Stylosanthes</taxon>
    </lineage>
</organism>
<proteinExistence type="predicted"/>
<comment type="caution">
    <text evidence="1">The sequence shown here is derived from an EMBL/GenBank/DDBJ whole genome shotgun (WGS) entry which is preliminary data.</text>
</comment>
<dbReference type="EMBL" id="JASCZI010121582">
    <property type="protein sequence ID" value="MED6162307.1"/>
    <property type="molecule type" value="Genomic_DNA"/>
</dbReference>
<keyword evidence="2" id="KW-1185">Reference proteome</keyword>
<protein>
    <submittedName>
        <fullName evidence="1">Uncharacterized protein</fullName>
    </submittedName>
</protein>
<reference evidence="1 2" key="1">
    <citation type="journal article" date="2023" name="Plants (Basel)">
        <title>Bridging the Gap: Combining Genomics and Transcriptomics Approaches to Understand Stylosanthes scabra, an Orphan Legume from the Brazilian Caatinga.</title>
        <authorList>
            <person name="Ferreira-Neto J.R.C."/>
            <person name="da Silva M.D."/>
            <person name="Binneck E."/>
            <person name="de Melo N.F."/>
            <person name="da Silva R.H."/>
            <person name="de Melo A.L.T.M."/>
            <person name="Pandolfi V."/>
            <person name="Bustamante F.O."/>
            <person name="Brasileiro-Vidal A.C."/>
            <person name="Benko-Iseppon A.M."/>
        </authorList>
    </citation>
    <scope>NUCLEOTIDE SEQUENCE [LARGE SCALE GENOMIC DNA]</scope>
    <source>
        <tissue evidence="1">Leaves</tissue>
    </source>
</reference>
<name>A0ABU6ULW1_9FABA</name>
<accession>A0ABU6ULW1</accession>